<feature type="non-terminal residue" evidence="3">
    <location>
        <position position="247"/>
    </location>
</feature>
<dbReference type="GO" id="GO:0016491">
    <property type="term" value="F:oxidoreductase activity"/>
    <property type="evidence" value="ECO:0007669"/>
    <property type="project" value="UniProtKB-KW"/>
</dbReference>
<dbReference type="InterPro" id="IPR036188">
    <property type="entry name" value="FAD/NAD-bd_sf"/>
</dbReference>
<dbReference type="Gene3D" id="3.50.50.60">
    <property type="entry name" value="FAD/NAD(P)-binding domain"/>
    <property type="match status" value="1"/>
</dbReference>
<gene>
    <name evidence="3" type="ORF">METZ01_LOCUS421864</name>
</gene>
<organism evidence="3">
    <name type="scientific">marine metagenome</name>
    <dbReference type="NCBI Taxonomy" id="408172"/>
    <lineage>
        <taxon>unclassified sequences</taxon>
        <taxon>metagenomes</taxon>
        <taxon>ecological metagenomes</taxon>
    </lineage>
</organism>
<evidence type="ECO:0000259" key="2">
    <source>
        <dbReference type="Pfam" id="PF01266"/>
    </source>
</evidence>
<dbReference type="Pfam" id="PF01266">
    <property type="entry name" value="DAO"/>
    <property type="match status" value="1"/>
</dbReference>
<evidence type="ECO:0000313" key="3">
    <source>
        <dbReference type="EMBL" id="SVD69010.1"/>
    </source>
</evidence>
<dbReference type="GO" id="GO:0005737">
    <property type="term" value="C:cytoplasm"/>
    <property type="evidence" value="ECO:0007669"/>
    <property type="project" value="TreeGrafter"/>
</dbReference>
<dbReference type="AlphaFoldDB" id="A0A382XDV8"/>
<dbReference type="PANTHER" id="PTHR13847:SF289">
    <property type="entry name" value="GLYCINE OXIDASE"/>
    <property type="match status" value="1"/>
</dbReference>
<sequence>VGLFVARRLAMRGVKVTLFEAGSLGSGASGAAVGVLKAPAPARTAFGAISREGAEAYASLAPELFEETGIDTGYRPCGCIHLSRELPRDPQRELESWSWTGVKASWCERERIEELVPGYGGEQSIGLELDREALIDPPALLAALEASCRARGVEIIQETGRLELREKAGRALLPQSWASRMGEDTRVVVAAGSWTPAVVDSMGAGRVAVAPVRGQAIELEHPPPSCVVHFCLAESATAYYLVPKPGG</sequence>
<dbReference type="InterPro" id="IPR006076">
    <property type="entry name" value="FAD-dep_OxRdtase"/>
</dbReference>
<proteinExistence type="predicted"/>
<feature type="domain" description="FAD dependent oxidoreductase" evidence="2">
    <location>
        <begin position="1"/>
        <end position="245"/>
    </location>
</feature>
<feature type="non-terminal residue" evidence="3">
    <location>
        <position position="1"/>
    </location>
</feature>
<evidence type="ECO:0000256" key="1">
    <source>
        <dbReference type="ARBA" id="ARBA00023002"/>
    </source>
</evidence>
<dbReference type="PANTHER" id="PTHR13847">
    <property type="entry name" value="SARCOSINE DEHYDROGENASE-RELATED"/>
    <property type="match status" value="1"/>
</dbReference>
<keyword evidence="1" id="KW-0560">Oxidoreductase</keyword>
<dbReference type="EMBL" id="UINC01166838">
    <property type="protein sequence ID" value="SVD69010.1"/>
    <property type="molecule type" value="Genomic_DNA"/>
</dbReference>
<accession>A0A382XDV8</accession>
<dbReference type="Gene3D" id="3.30.9.10">
    <property type="entry name" value="D-Amino Acid Oxidase, subunit A, domain 2"/>
    <property type="match status" value="1"/>
</dbReference>
<name>A0A382XDV8_9ZZZZ</name>
<reference evidence="3" key="1">
    <citation type="submission" date="2018-05" db="EMBL/GenBank/DDBJ databases">
        <authorList>
            <person name="Lanie J.A."/>
            <person name="Ng W.-L."/>
            <person name="Kazmierczak K.M."/>
            <person name="Andrzejewski T.M."/>
            <person name="Davidsen T.M."/>
            <person name="Wayne K.J."/>
            <person name="Tettelin H."/>
            <person name="Glass J.I."/>
            <person name="Rusch D."/>
            <person name="Podicherti R."/>
            <person name="Tsui H.-C.T."/>
            <person name="Winkler M.E."/>
        </authorList>
    </citation>
    <scope>NUCLEOTIDE SEQUENCE</scope>
</reference>
<protein>
    <recommendedName>
        <fullName evidence="2">FAD dependent oxidoreductase domain-containing protein</fullName>
    </recommendedName>
</protein>
<dbReference type="SUPFAM" id="SSF51905">
    <property type="entry name" value="FAD/NAD(P)-binding domain"/>
    <property type="match status" value="1"/>
</dbReference>